<dbReference type="Pfam" id="PF01476">
    <property type="entry name" value="LysM"/>
    <property type="match status" value="1"/>
</dbReference>
<gene>
    <name evidence="3" type="ORF">D0Y65_029509</name>
</gene>
<evidence type="ECO:0000313" key="4">
    <source>
        <dbReference type="Proteomes" id="UP000289340"/>
    </source>
</evidence>
<keyword evidence="4" id="KW-1185">Reference proteome</keyword>
<feature type="domain" description="LysM" evidence="2">
    <location>
        <begin position="31"/>
        <end position="75"/>
    </location>
</feature>
<dbReference type="Proteomes" id="UP000289340">
    <property type="component" value="Chromosome 11"/>
</dbReference>
<evidence type="ECO:0000256" key="1">
    <source>
        <dbReference type="SAM" id="MobiDB-lite"/>
    </source>
</evidence>
<dbReference type="PANTHER" id="PTHR20932">
    <property type="entry name" value="LYSM AND PUTATIVE PEPTIDOGLYCAN-BINDING DOMAIN-CONTAINING PROTEIN"/>
    <property type="match status" value="1"/>
</dbReference>
<dbReference type="CDD" id="cd00118">
    <property type="entry name" value="LysM"/>
    <property type="match status" value="1"/>
</dbReference>
<dbReference type="InterPro" id="IPR018392">
    <property type="entry name" value="LysM"/>
</dbReference>
<name>A0A445HZD4_GLYSO</name>
<sequence>MQIQTRSMYDYNHSQMMMSSSASSPPTLGYIQHPISKLDTLAGIAIKYGVEVADIKKMNGLVTDSQMFALKSIGIPLNGKHPPPIITGYDDNTDNSPAADNAKSLRRKSSEQKLSPVMSCLRSHYGTKPTMKKSVSEIFSMVEYEKRASKCSENGSFYKKSPMSPQHHSHHKKSHSLANETLDDIMEVVKARRSDSDRSGTLIRRSYKSEANLQRIPELLLKQDCNNSNGSFSFSARSAKGLAQRQKSGSRIALTAYSNHVV</sequence>
<dbReference type="InterPro" id="IPR045030">
    <property type="entry name" value="LYSM1-4"/>
</dbReference>
<reference evidence="3 4" key="1">
    <citation type="submission" date="2018-09" db="EMBL/GenBank/DDBJ databases">
        <title>A high-quality reference genome of wild soybean provides a powerful tool to mine soybean genomes.</title>
        <authorList>
            <person name="Xie M."/>
            <person name="Chung C.Y.L."/>
            <person name="Li M.-W."/>
            <person name="Wong F.-L."/>
            <person name="Chan T.-F."/>
            <person name="Lam H.-M."/>
        </authorList>
    </citation>
    <scope>NUCLEOTIDE SEQUENCE [LARGE SCALE GENOMIC DNA]</scope>
    <source>
        <strain evidence="4">cv. W05</strain>
        <tissue evidence="3">Hypocotyl of etiolated seedlings</tissue>
    </source>
</reference>
<protein>
    <submittedName>
        <fullName evidence="3">Peter Pan-like protein isoform C</fullName>
    </submittedName>
</protein>
<organism evidence="3 4">
    <name type="scientific">Glycine soja</name>
    <name type="common">Wild soybean</name>
    <dbReference type="NCBI Taxonomy" id="3848"/>
    <lineage>
        <taxon>Eukaryota</taxon>
        <taxon>Viridiplantae</taxon>
        <taxon>Streptophyta</taxon>
        <taxon>Embryophyta</taxon>
        <taxon>Tracheophyta</taxon>
        <taxon>Spermatophyta</taxon>
        <taxon>Magnoliopsida</taxon>
        <taxon>eudicotyledons</taxon>
        <taxon>Gunneridae</taxon>
        <taxon>Pentapetalae</taxon>
        <taxon>rosids</taxon>
        <taxon>fabids</taxon>
        <taxon>Fabales</taxon>
        <taxon>Fabaceae</taxon>
        <taxon>Papilionoideae</taxon>
        <taxon>50 kb inversion clade</taxon>
        <taxon>NPAAA clade</taxon>
        <taxon>indigoferoid/millettioid clade</taxon>
        <taxon>Phaseoleae</taxon>
        <taxon>Glycine</taxon>
        <taxon>Glycine subgen. Soja</taxon>
    </lineage>
</organism>
<dbReference type="InterPro" id="IPR036779">
    <property type="entry name" value="LysM_dom_sf"/>
</dbReference>
<evidence type="ECO:0000259" key="2">
    <source>
        <dbReference type="PROSITE" id="PS51782"/>
    </source>
</evidence>
<dbReference type="SUPFAM" id="SSF54106">
    <property type="entry name" value="LysM domain"/>
    <property type="match status" value="1"/>
</dbReference>
<dbReference type="PANTHER" id="PTHR20932:SF55">
    <property type="entry name" value="LYSM DOMAIN-CONTAINING PROTEIN"/>
    <property type="match status" value="1"/>
</dbReference>
<proteinExistence type="predicted"/>
<dbReference type="Gene3D" id="3.10.350.10">
    <property type="entry name" value="LysM domain"/>
    <property type="match status" value="1"/>
</dbReference>
<evidence type="ECO:0000313" key="3">
    <source>
        <dbReference type="EMBL" id="RZB79188.1"/>
    </source>
</evidence>
<dbReference type="PROSITE" id="PS51782">
    <property type="entry name" value="LYSM"/>
    <property type="match status" value="1"/>
</dbReference>
<dbReference type="SMR" id="A0A445HZD4"/>
<comment type="caution">
    <text evidence="3">The sequence shown here is derived from an EMBL/GenBank/DDBJ whole genome shotgun (WGS) entry which is preliminary data.</text>
</comment>
<dbReference type="Gramene" id="XM_028336142.1">
    <property type="protein sequence ID" value="XP_028191943.1"/>
    <property type="gene ID" value="LOC114377572"/>
</dbReference>
<accession>A0A445HZD4</accession>
<dbReference type="AlphaFoldDB" id="A0A445HZD4"/>
<feature type="region of interest" description="Disordered" evidence="1">
    <location>
        <begin position="89"/>
        <end position="113"/>
    </location>
</feature>
<dbReference type="EMBL" id="QZWG01000011">
    <property type="protein sequence ID" value="RZB79188.1"/>
    <property type="molecule type" value="Genomic_DNA"/>
</dbReference>